<proteinExistence type="predicted"/>
<accession>A0A8S9ZKA5</accession>
<name>A0A8S9ZKA5_9BILA</name>
<evidence type="ECO:0000256" key="1">
    <source>
        <dbReference type="SAM" id="MobiDB-lite"/>
    </source>
</evidence>
<gene>
    <name evidence="2" type="ORF">Mgra_00006736</name>
</gene>
<feature type="compositionally biased region" description="Basic residues" evidence="1">
    <location>
        <begin position="70"/>
        <end position="79"/>
    </location>
</feature>
<keyword evidence="3" id="KW-1185">Reference proteome</keyword>
<comment type="caution">
    <text evidence="2">The sequence shown here is derived from an EMBL/GenBank/DDBJ whole genome shotgun (WGS) entry which is preliminary data.</text>
</comment>
<sequence>MCCISFFNCFRKTKKEDEQANKAIKSTGPKSPQQKKLLKGSENKKKSLPKLPLKIEKRSKSPNKDDKKKPKDTRKKRKKLEAININKPVDTAKTITYKASTPTSDSLLLSKKVSEAHLEHFSSKEVKK</sequence>
<evidence type="ECO:0000313" key="3">
    <source>
        <dbReference type="Proteomes" id="UP000605970"/>
    </source>
</evidence>
<organism evidence="2 3">
    <name type="scientific">Meloidogyne graminicola</name>
    <dbReference type="NCBI Taxonomy" id="189291"/>
    <lineage>
        <taxon>Eukaryota</taxon>
        <taxon>Metazoa</taxon>
        <taxon>Ecdysozoa</taxon>
        <taxon>Nematoda</taxon>
        <taxon>Chromadorea</taxon>
        <taxon>Rhabditida</taxon>
        <taxon>Tylenchina</taxon>
        <taxon>Tylenchomorpha</taxon>
        <taxon>Tylenchoidea</taxon>
        <taxon>Meloidogynidae</taxon>
        <taxon>Meloidogyninae</taxon>
        <taxon>Meloidogyne</taxon>
    </lineage>
</organism>
<reference evidence="2" key="1">
    <citation type="journal article" date="2020" name="Ecol. Evol.">
        <title>Genome structure and content of the rice root-knot nematode (Meloidogyne graminicola).</title>
        <authorList>
            <person name="Phan N.T."/>
            <person name="Danchin E.G.J."/>
            <person name="Klopp C."/>
            <person name="Perfus-Barbeoch L."/>
            <person name="Kozlowski D.K."/>
            <person name="Koutsovoulos G.D."/>
            <person name="Lopez-Roques C."/>
            <person name="Bouchez O."/>
            <person name="Zahm M."/>
            <person name="Besnard G."/>
            <person name="Bellafiore S."/>
        </authorList>
    </citation>
    <scope>NUCLEOTIDE SEQUENCE</scope>
    <source>
        <strain evidence="2">VN-18</strain>
    </source>
</reference>
<dbReference type="EMBL" id="JABEBT010000068">
    <property type="protein sequence ID" value="KAF7633875.1"/>
    <property type="molecule type" value="Genomic_DNA"/>
</dbReference>
<evidence type="ECO:0000313" key="2">
    <source>
        <dbReference type="EMBL" id="KAF7633875.1"/>
    </source>
</evidence>
<feature type="region of interest" description="Disordered" evidence="1">
    <location>
        <begin position="17"/>
        <end position="83"/>
    </location>
</feature>
<feature type="compositionally biased region" description="Basic and acidic residues" evidence="1">
    <location>
        <begin position="53"/>
        <end position="69"/>
    </location>
</feature>
<protein>
    <submittedName>
        <fullName evidence="2">FLYWCH-type domain-containing protein</fullName>
    </submittedName>
</protein>
<dbReference type="Proteomes" id="UP000605970">
    <property type="component" value="Unassembled WGS sequence"/>
</dbReference>
<dbReference type="AlphaFoldDB" id="A0A8S9ZKA5"/>